<dbReference type="Proteomes" id="UP000837932">
    <property type="component" value="Unassembled WGS sequence"/>
</dbReference>
<dbReference type="InterPro" id="IPR036116">
    <property type="entry name" value="FN3_sf"/>
</dbReference>
<dbReference type="RefSeq" id="WP_238803945.1">
    <property type="nucleotide sequence ID" value="NZ_CAKLPY010000001.1"/>
</dbReference>
<dbReference type="EMBL" id="CAKLPY010000001">
    <property type="protein sequence ID" value="CAH0994194.1"/>
    <property type="molecule type" value="Genomic_DNA"/>
</dbReference>
<proteinExistence type="predicted"/>
<dbReference type="SUPFAM" id="SSF49265">
    <property type="entry name" value="Fibronectin type III"/>
    <property type="match status" value="1"/>
</dbReference>
<dbReference type="NCBIfam" id="TIGR04131">
    <property type="entry name" value="Bac_Flav_CTERM"/>
    <property type="match status" value="1"/>
</dbReference>
<evidence type="ECO:0000259" key="1">
    <source>
        <dbReference type="PROSITE" id="PS50853"/>
    </source>
</evidence>
<reference evidence="2" key="1">
    <citation type="submission" date="2021-12" db="EMBL/GenBank/DDBJ databases">
        <authorList>
            <person name="Rodrigo-Torres L."/>
            <person name="Arahal R. D."/>
            <person name="Lucena T."/>
        </authorList>
    </citation>
    <scope>NUCLEOTIDE SEQUENCE</scope>
    <source>
        <strain evidence="2">CECT 8858</strain>
    </source>
</reference>
<name>A0ABN8EMW5_9BACT</name>
<dbReference type="InterPro" id="IPR013783">
    <property type="entry name" value="Ig-like_fold"/>
</dbReference>
<sequence>MSRIRFILLGLLVICITTLSFGQPSKCTNPGGGISLGGTFNVTPQQACLDYTSSSSTISVSGAVGNTGGALTNLGYIFDFKEGDDIVFPTTSQTTWTVSSPGVYWILQGGNENSIAYVTCKAVEIIQTEAPDFTISQCGATSITVKFLDTPKNRKHGKYRIVWGDGDQSFSAQVTVWPHEMAHTYAAAPASPPQIEALYTRGSTNFVACTSTSPVFLNGFNSEPRISELEGLSGGTSSKITMVDGLAGSDYIIEQKPKNGSWVDTGKKINRANSSTSANETITGLDGTKEYCFRLKTVDACNNVSTSNEVCTIVPKATIVSSKIAKLNWNSPDPNVTRYAINYSESPSGANPNTGAPNTPTETSYTFDALDCTKKYNFGLTAYLGTTPADRVLIKSPFVLVDPATTPKFEPKVIATVSVSSPTLISFNVFEPNAREAKYIFYRSEGGSTNFTKVKETTENFYNDQNVEPEKQQYCYKVEYQDQCGNSSEPSPVFCSVFLTSNQPNTLNWTPFVIPSPNTSPVEYYVEIVDENGNTQSVDLTTDITLGVKAQIDNILNNPNALGKAKFMIKAVQRVPLNVNGSIISWPFTCNSNIYTFITPAQIYVPVAFSPNDDGNNDTFSAKGRFIVTYNLEIYDRWGNVIFESNDIDTGWNGTGTDGVTPAPPGNYGFKIFGLDPAGQKFEKVGSITLVR</sequence>
<dbReference type="PROSITE" id="PS50853">
    <property type="entry name" value="FN3"/>
    <property type="match status" value="1"/>
</dbReference>
<accession>A0ABN8EMW5</accession>
<organism evidence="2 3">
    <name type="scientific">Emticicia aquatica</name>
    <dbReference type="NCBI Taxonomy" id="1681835"/>
    <lineage>
        <taxon>Bacteria</taxon>
        <taxon>Pseudomonadati</taxon>
        <taxon>Bacteroidota</taxon>
        <taxon>Cytophagia</taxon>
        <taxon>Cytophagales</taxon>
        <taxon>Leadbetterellaceae</taxon>
        <taxon>Emticicia</taxon>
    </lineage>
</organism>
<dbReference type="InterPro" id="IPR026341">
    <property type="entry name" value="T9SS_type_B"/>
</dbReference>
<evidence type="ECO:0000313" key="3">
    <source>
        <dbReference type="Proteomes" id="UP000837932"/>
    </source>
</evidence>
<feature type="domain" description="Fibronectin type-III" evidence="1">
    <location>
        <begin position="311"/>
        <end position="409"/>
    </location>
</feature>
<gene>
    <name evidence="2" type="ORF">EMA8858_00302</name>
</gene>
<dbReference type="Pfam" id="PF13585">
    <property type="entry name" value="CHU_C"/>
    <property type="match status" value="1"/>
</dbReference>
<dbReference type="Gene3D" id="2.60.40.10">
    <property type="entry name" value="Immunoglobulins"/>
    <property type="match status" value="2"/>
</dbReference>
<dbReference type="InterPro" id="IPR003961">
    <property type="entry name" value="FN3_dom"/>
</dbReference>
<keyword evidence="3" id="KW-1185">Reference proteome</keyword>
<comment type="caution">
    <text evidence="2">The sequence shown here is derived from an EMBL/GenBank/DDBJ whole genome shotgun (WGS) entry which is preliminary data.</text>
</comment>
<evidence type="ECO:0000313" key="2">
    <source>
        <dbReference type="EMBL" id="CAH0994194.1"/>
    </source>
</evidence>
<protein>
    <recommendedName>
        <fullName evidence="1">Fibronectin type-III domain-containing protein</fullName>
    </recommendedName>
</protein>